<dbReference type="RefSeq" id="WP_156271285.1">
    <property type="nucleotide sequence ID" value="NZ_CP046244.1"/>
</dbReference>
<dbReference type="PRINTS" id="PR00035">
    <property type="entry name" value="HTHGNTR"/>
</dbReference>
<dbReference type="EMBL" id="CP046244">
    <property type="protein sequence ID" value="QGP90826.1"/>
    <property type="molecule type" value="Genomic_DNA"/>
</dbReference>
<reference evidence="5 6" key="1">
    <citation type="submission" date="2019-11" db="EMBL/GenBank/DDBJ databases">
        <title>Genome sequence of Moorella glycerini DSM11254.</title>
        <authorList>
            <person name="Poehlein A."/>
            <person name="Boeer T."/>
            <person name="Daniel R."/>
        </authorList>
    </citation>
    <scope>NUCLEOTIDE SEQUENCE [LARGE SCALE GENOMIC DNA]</scope>
    <source>
        <strain evidence="5 6">DSM 11254</strain>
    </source>
</reference>
<dbReference type="InterPro" id="IPR028978">
    <property type="entry name" value="Chorismate_lyase_/UTRA_dom_sf"/>
</dbReference>
<dbReference type="PANTHER" id="PTHR44846">
    <property type="entry name" value="MANNOSYL-D-GLYCERATE TRANSPORT/METABOLISM SYSTEM REPRESSOR MNGR-RELATED"/>
    <property type="match status" value="1"/>
</dbReference>
<dbReference type="GO" id="GO:0003700">
    <property type="term" value="F:DNA-binding transcription factor activity"/>
    <property type="evidence" value="ECO:0007669"/>
    <property type="project" value="InterPro"/>
</dbReference>
<dbReference type="InterPro" id="IPR036390">
    <property type="entry name" value="WH_DNA-bd_sf"/>
</dbReference>
<dbReference type="OrthoDB" id="457376at2"/>
<protein>
    <submittedName>
        <fullName evidence="5">HTH-type transcriptional repressor YvoA</fullName>
    </submittedName>
</protein>
<keyword evidence="2" id="KW-0238">DNA-binding</keyword>
<dbReference type="PROSITE" id="PS50949">
    <property type="entry name" value="HTH_GNTR"/>
    <property type="match status" value="1"/>
</dbReference>
<organism evidence="5 6">
    <name type="scientific">Neomoorella glycerini</name>
    <dbReference type="NCBI Taxonomy" id="55779"/>
    <lineage>
        <taxon>Bacteria</taxon>
        <taxon>Bacillati</taxon>
        <taxon>Bacillota</taxon>
        <taxon>Clostridia</taxon>
        <taxon>Neomoorellales</taxon>
        <taxon>Neomoorellaceae</taxon>
        <taxon>Neomoorella</taxon>
    </lineage>
</organism>
<feature type="domain" description="HTH gntR-type" evidence="4">
    <location>
        <begin position="20"/>
        <end position="88"/>
    </location>
</feature>
<dbReference type="InterPro" id="IPR050679">
    <property type="entry name" value="Bact_HTH_transcr_reg"/>
</dbReference>
<dbReference type="Pfam" id="PF00392">
    <property type="entry name" value="GntR"/>
    <property type="match status" value="1"/>
</dbReference>
<dbReference type="InterPro" id="IPR011663">
    <property type="entry name" value="UTRA"/>
</dbReference>
<proteinExistence type="predicted"/>
<dbReference type="GO" id="GO:0045892">
    <property type="term" value="P:negative regulation of DNA-templated transcription"/>
    <property type="evidence" value="ECO:0007669"/>
    <property type="project" value="TreeGrafter"/>
</dbReference>
<dbReference type="CDD" id="cd07377">
    <property type="entry name" value="WHTH_GntR"/>
    <property type="match status" value="1"/>
</dbReference>
<dbReference type="FunFam" id="1.10.10.10:FF:000079">
    <property type="entry name" value="GntR family transcriptional regulator"/>
    <property type="match status" value="1"/>
</dbReference>
<dbReference type="Gene3D" id="3.40.1410.10">
    <property type="entry name" value="Chorismate lyase-like"/>
    <property type="match status" value="1"/>
</dbReference>
<dbReference type="SUPFAM" id="SSF64288">
    <property type="entry name" value="Chorismate lyase-like"/>
    <property type="match status" value="1"/>
</dbReference>
<dbReference type="GO" id="GO:0003677">
    <property type="term" value="F:DNA binding"/>
    <property type="evidence" value="ECO:0007669"/>
    <property type="project" value="UniProtKB-KW"/>
</dbReference>
<dbReference type="AlphaFoldDB" id="A0A6I5ZM00"/>
<evidence type="ECO:0000256" key="1">
    <source>
        <dbReference type="ARBA" id="ARBA00023015"/>
    </source>
</evidence>
<dbReference type="PANTHER" id="PTHR44846:SF1">
    <property type="entry name" value="MANNOSYL-D-GLYCERATE TRANSPORT_METABOLISM SYSTEM REPRESSOR MNGR-RELATED"/>
    <property type="match status" value="1"/>
</dbReference>
<dbReference type="Proteomes" id="UP000425916">
    <property type="component" value="Chromosome"/>
</dbReference>
<evidence type="ECO:0000259" key="4">
    <source>
        <dbReference type="PROSITE" id="PS50949"/>
    </source>
</evidence>
<dbReference type="SMART" id="SM00866">
    <property type="entry name" value="UTRA"/>
    <property type="match status" value="1"/>
</dbReference>
<accession>A0A6I5ZM00</accession>
<dbReference type="Pfam" id="PF07702">
    <property type="entry name" value="UTRA"/>
    <property type="match status" value="1"/>
</dbReference>
<evidence type="ECO:0000313" key="6">
    <source>
        <dbReference type="Proteomes" id="UP000425916"/>
    </source>
</evidence>
<name>A0A6I5ZM00_9FIRM</name>
<keyword evidence="3" id="KW-0804">Transcription</keyword>
<dbReference type="SMART" id="SM00345">
    <property type="entry name" value="HTH_GNTR"/>
    <property type="match status" value="1"/>
</dbReference>
<evidence type="ECO:0000313" key="5">
    <source>
        <dbReference type="EMBL" id="QGP90826.1"/>
    </source>
</evidence>
<keyword evidence="1" id="KW-0805">Transcription regulation</keyword>
<dbReference type="SUPFAM" id="SSF46785">
    <property type="entry name" value="Winged helix' DNA-binding domain"/>
    <property type="match status" value="1"/>
</dbReference>
<sequence>MTEKVLPIIGHGEISPEKSIPLYQQLKDALAAQIKNGILKTGERLPSEKELCAMYNVSRITVRQALGELAREGLIYRSHGKGTFVARPRIQQELVRVTPFEETLRSKGLEPSTRYLDASLVAADYHLATVLALPVATSVIRLELLGLGNNEPMVYYISYFEGELGQQLAALARELCRQKIAFSTYDLYEKAGLPAPAMVTQSFEAVAARKEQARVLDIKPGEPLLLVTSLVYTAEGRPVEYKRAAYRGDKYSFYITRPVNRGKTI</sequence>
<evidence type="ECO:0000256" key="3">
    <source>
        <dbReference type="ARBA" id="ARBA00023163"/>
    </source>
</evidence>
<dbReference type="InterPro" id="IPR036388">
    <property type="entry name" value="WH-like_DNA-bd_sf"/>
</dbReference>
<evidence type="ECO:0000256" key="2">
    <source>
        <dbReference type="ARBA" id="ARBA00023125"/>
    </source>
</evidence>
<dbReference type="InterPro" id="IPR000524">
    <property type="entry name" value="Tscrpt_reg_HTH_GntR"/>
</dbReference>
<dbReference type="Gene3D" id="1.10.10.10">
    <property type="entry name" value="Winged helix-like DNA-binding domain superfamily/Winged helix DNA-binding domain"/>
    <property type="match status" value="1"/>
</dbReference>
<keyword evidence="6" id="KW-1185">Reference proteome</keyword>
<gene>
    <name evidence="5" type="primary">yvoA_1</name>
    <name evidence="5" type="ORF">MGLY_01370</name>
</gene>